<dbReference type="Gene3D" id="1.25.40.10">
    <property type="entry name" value="Tetratricopeptide repeat domain"/>
    <property type="match status" value="1"/>
</dbReference>
<protein>
    <recommendedName>
        <fullName evidence="7">J domain-containing protein</fullName>
    </recommendedName>
</protein>
<dbReference type="EMBL" id="BLZA01000009">
    <property type="protein sequence ID" value="GHJ84540.1"/>
    <property type="molecule type" value="Genomic_DNA"/>
</dbReference>
<dbReference type="PRINTS" id="PR00625">
    <property type="entry name" value="JDOMAIN"/>
</dbReference>
<organism evidence="8 9">
    <name type="scientific">Naganishia liquefaciens</name>
    <dbReference type="NCBI Taxonomy" id="104408"/>
    <lineage>
        <taxon>Eukaryota</taxon>
        <taxon>Fungi</taxon>
        <taxon>Dikarya</taxon>
        <taxon>Basidiomycota</taxon>
        <taxon>Agaricomycotina</taxon>
        <taxon>Tremellomycetes</taxon>
        <taxon>Filobasidiales</taxon>
        <taxon>Filobasidiaceae</taxon>
        <taxon>Naganishia</taxon>
    </lineage>
</organism>
<dbReference type="SMART" id="SM00028">
    <property type="entry name" value="TPR"/>
    <property type="match status" value="5"/>
</dbReference>
<keyword evidence="2 6" id="KW-0732">Signal</keyword>
<evidence type="ECO:0000256" key="2">
    <source>
        <dbReference type="ARBA" id="ARBA00022729"/>
    </source>
</evidence>
<comment type="caution">
    <text evidence="8">The sequence shown here is derived from an EMBL/GenBank/DDBJ whole genome shotgun (WGS) entry which is preliminary data.</text>
</comment>
<dbReference type="PROSITE" id="PS50076">
    <property type="entry name" value="DNAJ_2"/>
    <property type="match status" value="1"/>
</dbReference>
<dbReference type="SMART" id="SM00271">
    <property type="entry name" value="DnaJ"/>
    <property type="match status" value="1"/>
</dbReference>
<dbReference type="GO" id="GO:0034975">
    <property type="term" value="P:protein folding in endoplasmic reticulum"/>
    <property type="evidence" value="ECO:0007669"/>
    <property type="project" value="TreeGrafter"/>
</dbReference>
<evidence type="ECO:0000313" key="9">
    <source>
        <dbReference type="Proteomes" id="UP000620104"/>
    </source>
</evidence>
<evidence type="ECO:0000256" key="4">
    <source>
        <dbReference type="PROSITE-ProRule" id="PRU00339"/>
    </source>
</evidence>
<dbReference type="AlphaFoldDB" id="A0A8H3TQ53"/>
<dbReference type="GO" id="GO:0051787">
    <property type="term" value="F:misfolded protein binding"/>
    <property type="evidence" value="ECO:0007669"/>
    <property type="project" value="TreeGrafter"/>
</dbReference>
<evidence type="ECO:0000256" key="5">
    <source>
        <dbReference type="SAM" id="MobiDB-lite"/>
    </source>
</evidence>
<sequence length="550" mass="60204">MLFGKRISRSKLLAVLLILSLHTVALTNVLADQGVGTERGPTVAELKREGDTFVRAGKYADAGRSYSQALELDPQSFNLQYLLATTHLQQGKHSQALSSFSKLLELKPDFIQAHLQKAKILSKEGSFEAAKAEVQDFLKGVKGKAGGDPKLGKDREDATELLGSLNSAIGHLKAARKAISGKAYQKAVDEATKALAAGPNSIELREIRIKGYEGVGDLEGMIGDLSRLTHLQPSIQAHGVLLAQLNYFLQHDPQTASDYLRQCLRFDPESKPCKQLHKFIRKTEKDLTKAKNLADGERWRDVLKIVVGTGADSEGLLTRYESELTKVAPKLPPAFHAMARSQLRLQLHSLACKAYVKGNNINGMKKHCPVVASLTEIGGDNDEWAFVGLGEIAMKEERWEEAVRHFRNAFEKGGRNSQDILNRLQKAERTLKVSKQKDYYKVLGVSRDADTKTIKKAFRKAAKANHPDVGGSEEKMAAINEAYKVLSDPELRTRYDNGDDPNDPMGGQGGPGGGFQGHPGGFGGGGAFHQFFQSQGGAGGHQQFFFRDGF</sequence>
<dbReference type="InterPro" id="IPR011990">
    <property type="entry name" value="TPR-like_helical_dom_sf"/>
</dbReference>
<dbReference type="SUPFAM" id="SSF46565">
    <property type="entry name" value="Chaperone J-domain"/>
    <property type="match status" value="1"/>
</dbReference>
<feature type="domain" description="J" evidence="7">
    <location>
        <begin position="438"/>
        <end position="499"/>
    </location>
</feature>
<accession>A0A8H3TQ53</accession>
<gene>
    <name evidence="8" type="ORF">NliqN6_0942</name>
</gene>
<feature type="repeat" description="TPR" evidence="4">
    <location>
        <begin position="77"/>
        <end position="110"/>
    </location>
</feature>
<dbReference type="PANTHER" id="PTHR44140">
    <property type="entry name" value="LD25575P"/>
    <property type="match status" value="1"/>
</dbReference>
<dbReference type="Gene3D" id="1.10.287.110">
    <property type="entry name" value="DnaJ domain"/>
    <property type="match status" value="1"/>
</dbReference>
<name>A0A8H3TQ53_9TREE</name>
<dbReference type="InterPro" id="IPR036869">
    <property type="entry name" value="J_dom_sf"/>
</dbReference>
<comment type="subcellular location">
    <subcellularLocation>
        <location evidence="1">Endoplasmic reticulum</location>
    </subcellularLocation>
</comment>
<proteinExistence type="predicted"/>
<keyword evidence="3" id="KW-0256">Endoplasmic reticulum</keyword>
<feature type="compositionally biased region" description="Gly residues" evidence="5">
    <location>
        <begin position="506"/>
        <end position="526"/>
    </location>
</feature>
<dbReference type="Proteomes" id="UP000620104">
    <property type="component" value="Unassembled WGS sequence"/>
</dbReference>
<keyword evidence="4" id="KW-0802">TPR repeat</keyword>
<dbReference type="Pfam" id="PF13432">
    <property type="entry name" value="TPR_16"/>
    <property type="match status" value="1"/>
</dbReference>
<feature type="repeat" description="TPR" evidence="4">
    <location>
        <begin position="43"/>
        <end position="76"/>
    </location>
</feature>
<dbReference type="Pfam" id="PF00226">
    <property type="entry name" value="DnaJ"/>
    <property type="match status" value="1"/>
</dbReference>
<feature type="signal peptide" evidence="6">
    <location>
        <begin position="1"/>
        <end position="27"/>
    </location>
</feature>
<evidence type="ECO:0000256" key="3">
    <source>
        <dbReference type="ARBA" id="ARBA00022824"/>
    </source>
</evidence>
<dbReference type="OrthoDB" id="1726119at2759"/>
<evidence type="ECO:0000259" key="7">
    <source>
        <dbReference type="PROSITE" id="PS50076"/>
    </source>
</evidence>
<dbReference type="GO" id="GO:0051087">
    <property type="term" value="F:protein-folding chaperone binding"/>
    <property type="evidence" value="ECO:0007669"/>
    <property type="project" value="TreeGrafter"/>
</dbReference>
<feature type="region of interest" description="Disordered" evidence="5">
    <location>
        <begin position="491"/>
        <end position="526"/>
    </location>
</feature>
<dbReference type="PROSITE" id="PS50005">
    <property type="entry name" value="TPR"/>
    <property type="match status" value="2"/>
</dbReference>
<feature type="chain" id="PRO_5034365326" description="J domain-containing protein" evidence="6">
    <location>
        <begin position="28"/>
        <end position="550"/>
    </location>
</feature>
<dbReference type="InterPro" id="IPR019734">
    <property type="entry name" value="TPR_rpt"/>
</dbReference>
<keyword evidence="9" id="KW-1185">Reference proteome</keyword>
<dbReference type="InterPro" id="IPR001623">
    <property type="entry name" value="DnaJ_domain"/>
</dbReference>
<reference evidence="8" key="1">
    <citation type="submission" date="2020-07" db="EMBL/GenBank/DDBJ databases">
        <title>Draft Genome Sequence of a Deep-Sea Yeast, Naganishia (Cryptococcus) liquefaciens strain N6.</title>
        <authorList>
            <person name="Han Y.W."/>
            <person name="Kajitani R."/>
            <person name="Morimoto H."/>
            <person name="Parhat M."/>
            <person name="Tsubouchi H."/>
            <person name="Bakenova O."/>
            <person name="Ogata M."/>
            <person name="Argunhan B."/>
            <person name="Aoki R."/>
            <person name="Kajiwara S."/>
            <person name="Itoh T."/>
            <person name="Iwasaki H."/>
        </authorList>
    </citation>
    <scope>NUCLEOTIDE SEQUENCE</scope>
    <source>
        <strain evidence="8">N6</strain>
    </source>
</reference>
<evidence type="ECO:0000313" key="8">
    <source>
        <dbReference type="EMBL" id="GHJ84540.1"/>
    </source>
</evidence>
<evidence type="ECO:0000256" key="1">
    <source>
        <dbReference type="ARBA" id="ARBA00004240"/>
    </source>
</evidence>
<dbReference type="SUPFAM" id="SSF48452">
    <property type="entry name" value="TPR-like"/>
    <property type="match status" value="1"/>
</dbReference>
<dbReference type="CDD" id="cd06257">
    <property type="entry name" value="DnaJ"/>
    <property type="match status" value="1"/>
</dbReference>
<dbReference type="GO" id="GO:0005783">
    <property type="term" value="C:endoplasmic reticulum"/>
    <property type="evidence" value="ECO:0007669"/>
    <property type="project" value="UniProtKB-SubCell"/>
</dbReference>
<evidence type="ECO:0000256" key="6">
    <source>
        <dbReference type="SAM" id="SignalP"/>
    </source>
</evidence>
<dbReference type="InterPro" id="IPR051727">
    <property type="entry name" value="DnaJ_C3_Co-chaperones"/>
</dbReference>
<dbReference type="PANTHER" id="PTHR44140:SF2">
    <property type="entry name" value="LD25575P"/>
    <property type="match status" value="1"/>
</dbReference>